<gene>
    <name evidence="1" type="ORF">ORAREDHAP_LOCUS20056</name>
</gene>
<proteinExistence type="predicted"/>
<dbReference type="AlphaFoldDB" id="A0A6J5WPJ8"/>
<organism evidence="1 2">
    <name type="scientific">Prunus armeniaca</name>
    <name type="common">Apricot</name>
    <name type="synonym">Armeniaca vulgaris</name>
    <dbReference type="NCBI Taxonomy" id="36596"/>
    <lineage>
        <taxon>Eukaryota</taxon>
        <taxon>Viridiplantae</taxon>
        <taxon>Streptophyta</taxon>
        <taxon>Embryophyta</taxon>
        <taxon>Tracheophyta</taxon>
        <taxon>Spermatophyta</taxon>
        <taxon>Magnoliopsida</taxon>
        <taxon>eudicotyledons</taxon>
        <taxon>Gunneridae</taxon>
        <taxon>Pentapetalae</taxon>
        <taxon>rosids</taxon>
        <taxon>fabids</taxon>
        <taxon>Rosales</taxon>
        <taxon>Rosaceae</taxon>
        <taxon>Amygdaloideae</taxon>
        <taxon>Amygdaleae</taxon>
        <taxon>Prunus</taxon>
    </lineage>
</organism>
<dbReference type="EMBL" id="CAEKKB010000003">
    <property type="protein sequence ID" value="CAB4303640.1"/>
    <property type="molecule type" value="Genomic_DNA"/>
</dbReference>
<evidence type="ECO:0000313" key="1">
    <source>
        <dbReference type="EMBL" id="CAB4303640.1"/>
    </source>
</evidence>
<reference evidence="2" key="1">
    <citation type="journal article" date="2020" name="Genome Biol.">
        <title>Gamete binning: chromosome-level and haplotype-resolved genome assembly enabled by high-throughput single-cell sequencing of gamete genomes.</title>
        <authorList>
            <person name="Campoy J.A."/>
            <person name="Sun H."/>
            <person name="Goel M."/>
            <person name="Jiao W.-B."/>
            <person name="Folz-Donahue K."/>
            <person name="Wang N."/>
            <person name="Rubio M."/>
            <person name="Liu C."/>
            <person name="Kukat C."/>
            <person name="Ruiz D."/>
            <person name="Huettel B."/>
            <person name="Schneeberger K."/>
        </authorList>
    </citation>
    <scope>NUCLEOTIDE SEQUENCE [LARGE SCALE GENOMIC DNA]</scope>
    <source>
        <strain evidence="2">cv. Rojo Pasion</strain>
    </source>
</reference>
<dbReference type="Proteomes" id="UP000507245">
    <property type="component" value="Unassembled WGS sequence"/>
</dbReference>
<sequence length="140" mass="16047">MPPGERFFEELLIVSHTQKLLELPDCFNESTSHLKFSASIARCIFLGEKKVLHKTLEKVRLGLRWIWGRSDRGIIGMQKFERGFADFEAAIQDNTIKHPPHFVIFHRIESNQGGAASVQRKRVPSFKPYWARACATPLAL</sequence>
<accession>A0A6J5WPJ8</accession>
<keyword evidence="2" id="KW-1185">Reference proteome</keyword>
<name>A0A6J5WPJ8_PRUAR</name>
<protein>
    <submittedName>
        <fullName evidence="1">Uncharacterized protein</fullName>
    </submittedName>
</protein>
<evidence type="ECO:0000313" key="2">
    <source>
        <dbReference type="Proteomes" id="UP000507245"/>
    </source>
</evidence>